<reference evidence="2 3" key="1">
    <citation type="submission" date="2019-04" db="EMBL/GenBank/DDBJ databases">
        <title>Fungal friends and foes A comparative genomics study of 23 Aspergillus species from section Flavi.</title>
        <authorList>
            <consortium name="DOE Joint Genome Institute"/>
            <person name="Kjaerbolling I."/>
            <person name="Vesth T.C."/>
            <person name="Frisvad J.C."/>
            <person name="Nybo J.L."/>
            <person name="Theobald S."/>
            <person name="Kildgaard S."/>
            <person name="Petersen T.I."/>
            <person name="Kuo A."/>
            <person name="Sato A."/>
            <person name="Lyhne E.K."/>
            <person name="Kogle M.E."/>
            <person name="Wiebenga A."/>
            <person name="Kun R.S."/>
            <person name="Lubbers R.J."/>
            <person name="Makela M.R."/>
            <person name="Barry K."/>
            <person name="Chovatia M."/>
            <person name="Clum A."/>
            <person name="Daum C."/>
            <person name="Haridas S."/>
            <person name="He G."/>
            <person name="LaButti K."/>
            <person name="Lipzen A."/>
            <person name="Mondo S."/>
            <person name="Pangilinan J."/>
            <person name="Riley R."/>
            <person name="Salamov A."/>
            <person name="Simmons B.A."/>
            <person name="Magnuson J.K."/>
            <person name="Henrissat B."/>
            <person name="Mortensen U.H."/>
            <person name="Larsen T.O."/>
            <person name="De vries R.P."/>
            <person name="Grigoriev I.V."/>
            <person name="Machida M."/>
            <person name="Baker S.E."/>
            <person name="Andersen M.R."/>
        </authorList>
    </citation>
    <scope>NUCLEOTIDE SEQUENCE [LARGE SCALE GENOMIC DNA]</scope>
    <source>
        <strain evidence="2 3">CBS 117618</strain>
    </source>
</reference>
<evidence type="ECO:0000256" key="1">
    <source>
        <dbReference type="SAM" id="MobiDB-lite"/>
    </source>
</evidence>
<organism evidence="2 3">
    <name type="scientific">Aspergillus parasiticus</name>
    <dbReference type="NCBI Taxonomy" id="5067"/>
    <lineage>
        <taxon>Eukaryota</taxon>
        <taxon>Fungi</taxon>
        <taxon>Dikarya</taxon>
        <taxon>Ascomycota</taxon>
        <taxon>Pezizomycotina</taxon>
        <taxon>Eurotiomycetes</taxon>
        <taxon>Eurotiomycetidae</taxon>
        <taxon>Eurotiales</taxon>
        <taxon>Aspergillaceae</taxon>
        <taxon>Aspergillus</taxon>
        <taxon>Aspergillus subgen. Circumdati</taxon>
    </lineage>
</organism>
<keyword evidence="3" id="KW-1185">Reference proteome</keyword>
<dbReference type="GO" id="GO:0005506">
    <property type="term" value="F:iron ion binding"/>
    <property type="evidence" value="ECO:0007669"/>
    <property type="project" value="InterPro"/>
</dbReference>
<gene>
    <name evidence="2" type="ORF">BDV34DRAFT_219473</name>
</gene>
<protein>
    <submittedName>
        <fullName evidence="2">Uncharacterized protein</fullName>
    </submittedName>
</protein>
<feature type="compositionally biased region" description="Basic and acidic residues" evidence="1">
    <location>
        <begin position="22"/>
        <end position="38"/>
    </location>
</feature>
<dbReference type="GO" id="GO:0020037">
    <property type="term" value="F:heme binding"/>
    <property type="evidence" value="ECO:0007669"/>
    <property type="project" value="InterPro"/>
</dbReference>
<dbReference type="AlphaFoldDB" id="A0A5N6E252"/>
<evidence type="ECO:0000313" key="2">
    <source>
        <dbReference type="EMBL" id="KAB8211518.1"/>
    </source>
</evidence>
<dbReference type="SUPFAM" id="SSF48264">
    <property type="entry name" value="Cytochrome P450"/>
    <property type="match status" value="1"/>
</dbReference>
<accession>A0A5N6E252</accession>
<name>A0A5N6E252_ASPPA</name>
<dbReference type="GO" id="GO:0016705">
    <property type="term" value="F:oxidoreductase activity, acting on paired donors, with incorporation or reduction of molecular oxygen"/>
    <property type="evidence" value="ECO:0007669"/>
    <property type="project" value="InterPro"/>
</dbReference>
<evidence type="ECO:0000313" key="3">
    <source>
        <dbReference type="Proteomes" id="UP000326532"/>
    </source>
</evidence>
<dbReference type="GO" id="GO:0004497">
    <property type="term" value="F:monooxygenase activity"/>
    <property type="evidence" value="ECO:0007669"/>
    <property type="project" value="InterPro"/>
</dbReference>
<dbReference type="InterPro" id="IPR036396">
    <property type="entry name" value="Cyt_P450_sf"/>
</dbReference>
<sequence length="236" mass="25264">MQTGRVGRRDIGQQDALSAPEPPRDLPRARQEPGDDLLKPLGHQTNGDGGDRDVVEVALGQGDPAVAITQLTPAEDSRRDAPDDTVSVCMAGTLVHSSSLIVGGSSFAKAASSSVRTVGTRMASFYGDTVRVAPNEVSFINPDCVKDIYQRRPRGGGFKSLPKDPICQAPPRPGQPISILDARDADRTRLHKAYAAAFSNQALTALEPLVTGYVEKMITQLRSQTTSLTQCIDIQE</sequence>
<feature type="region of interest" description="Disordered" evidence="1">
    <location>
        <begin position="1"/>
        <end position="52"/>
    </location>
</feature>
<dbReference type="EMBL" id="ML734938">
    <property type="protein sequence ID" value="KAB8211518.1"/>
    <property type="molecule type" value="Genomic_DNA"/>
</dbReference>
<dbReference type="Gene3D" id="1.10.630.10">
    <property type="entry name" value="Cytochrome P450"/>
    <property type="match status" value="1"/>
</dbReference>
<dbReference type="Proteomes" id="UP000326532">
    <property type="component" value="Unassembled WGS sequence"/>
</dbReference>
<dbReference type="VEuPathDB" id="FungiDB:BDV34DRAFT_219473"/>
<proteinExistence type="predicted"/>